<accession>A0A1H6TWJ4</accession>
<dbReference type="PANTHER" id="PTHR41913:SF1">
    <property type="entry name" value="DUF1684 DOMAIN-CONTAINING PROTEIN"/>
    <property type="match status" value="1"/>
</dbReference>
<dbReference type="InterPro" id="IPR012467">
    <property type="entry name" value="DUF1684"/>
</dbReference>
<organism evidence="1 2">
    <name type="scientific">Halohasta litchfieldiae</name>
    <dbReference type="NCBI Taxonomy" id="1073996"/>
    <lineage>
        <taxon>Archaea</taxon>
        <taxon>Methanobacteriati</taxon>
        <taxon>Methanobacteriota</taxon>
        <taxon>Stenosarchaea group</taxon>
        <taxon>Halobacteria</taxon>
        <taxon>Halobacteriales</taxon>
        <taxon>Haloferacaceae</taxon>
        <taxon>Halohasta</taxon>
    </lineage>
</organism>
<accession>A0A2H4PYG8</accession>
<sequence>MSLETVPLRRTGLSVSEQAVGTVREFHSNGVRFPRDGVGTMTETDDETLEDVDRWMTEIRQMRADKDEFFTDHPQSPIDPDYRDAFEGLDYFEPDPEFRVPARVRVYGNPDPIELDVTAGSPIRYLRSVIFEFELRGERIQMAGYRQESDDDRTIFIPFRDKTTSQQTYHRGRYMEMEPDDDLVNGDVVTLDFNLAYNPFCAYAETFACPLPPEENWLEVVVPAGEKKPPEAIVDE</sequence>
<dbReference type="AlphaFoldDB" id="A0A1H6TWJ4"/>
<proteinExistence type="predicted"/>
<dbReference type="KEGG" id="hae:halTADL_0342"/>
<evidence type="ECO:0000313" key="1">
    <source>
        <dbReference type="EMBL" id="SEI84381.1"/>
    </source>
</evidence>
<reference evidence="1 2" key="1">
    <citation type="submission" date="2016-10" db="EMBL/GenBank/DDBJ databases">
        <authorList>
            <person name="de Groot N.N."/>
        </authorList>
    </citation>
    <scope>NUCLEOTIDE SEQUENCE [LARGE SCALE GENOMIC DNA]</scope>
    <source>
        <strain evidence="1 2">DSM 22187</strain>
    </source>
</reference>
<evidence type="ECO:0000313" key="2">
    <source>
        <dbReference type="Proteomes" id="UP000198888"/>
    </source>
</evidence>
<gene>
    <name evidence="1" type="ORF">SAMN05444271_10964</name>
</gene>
<keyword evidence="2" id="KW-1185">Reference proteome</keyword>
<evidence type="ECO:0008006" key="3">
    <source>
        <dbReference type="Google" id="ProtNLM"/>
    </source>
</evidence>
<protein>
    <recommendedName>
        <fullName evidence="3">DUF1684 domain-containing protein</fullName>
    </recommendedName>
</protein>
<dbReference type="EMBL" id="FNYR01000009">
    <property type="protein sequence ID" value="SEI84381.1"/>
    <property type="molecule type" value="Genomic_DNA"/>
</dbReference>
<dbReference type="STRING" id="1073996.SAMN05444271_10964"/>
<dbReference type="PANTHER" id="PTHR41913">
    <property type="entry name" value="DUF1684 DOMAIN-CONTAINING PROTEIN"/>
    <property type="match status" value="1"/>
</dbReference>
<dbReference type="Pfam" id="PF07920">
    <property type="entry name" value="DUF1684"/>
    <property type="match status" value="1"/>
</dbReference>
<dbReference type="Proteomes" id="UP000198888">
    <property type="component" value="Unassembled WGS sequence"/>
</dbReference>
<name>A0A1H6TWJ4_9EURY</name>
<dbReference type="Gene3D" id="6.10.250.1680">
    <property type="match status" value="1"/>
</dbReference>